<accession>A0ABD3MZZ6</accession>
<feature type="region of interest" description="Disordered" evidence="1">
    <location>
        <begin position="54"/>
        <end position="85"/>
    </location>
</feature>
<keyword evidence="2" id="KW-0732">Signal</keyword>
<gene>
    <name evidence="3" type="ORF">ACHAWU_002765</name>
</gene>
<dbReference type="Proteomes" id="UP001530293">
    <property type="component" value="Unassembled WGS sequence"/>
</dbReference>
<sequence length="213" mass="24244">MTKKWTSLLLLTPNTSVFVATLSPLHCSQQHHHRRQHQHPLPFSTMTTTTTTTSSVECNISSSSCTDRSGGGSDDEVITPATTNTKTTRKSKRLYSFQEARRIARGHGFDSYEEFVEYTCPGAYQIPKDANIVWKEEWRGWDDFLGLPLSFPEARIIARSLSGISSEESYLELMKNKSSSISDDDIASRLPYRPDLKYKTEWMSWDDFLNSTT</sequence>
<feature type="signal peptide" evidence="2">
    <location>
        <begin position="1"/>
        <end position="21"/>
    </location>
</feature>
<organism evidence="3 4">
    <name type="scientific">Discostella pseudostelligera</name>
    <dbReference type="NCBI Taxonomy" id="259834"/>
    <lineage>
        <taxon>Eukaryota</taxon>
        <taxon>Sar</taxon>
        <taxon>Stramenopiles</taxon>
        <taxon>Ochrophyta</taxon>
        <taxon>Bacillariophyta</taxon>
        <taxon>Coscinodiscophyceae</taxon>
        <taxon>Thalassiosirophycidae</taxon>
        <taxon>Stephanodiscales</taxon>
        <taxon>Stephanodiscaceae</taxon>
        <taxon>Discostella</taxon>
    </lineage>
</organism>
<protein>
    <submittedName>
        <fullName evidence="3">Uncharacterized protein</fullName>
    </submittedName>
</protein>
<evidence type="ECO:0000313" key="4">
    <source>
        <dbReference type="Proteomes" id="UP001530293"/>
    </source>
</evidence>
<evidence type="ECO:0000256" key="2">
    <source>
        <dbReference type="SAM" id="SignalP"/>
    </source>
</evidence>
<evidence type="ECO:0000256" key="1">
    <source>
        <dbReference type="SAM" id="MobiDB-lite"/>
    </source>
</evidence>
<proteinExistence type="predicted"/>
<name>A0ABD3MZZ6_9STRA</name>
<dbReference type="AlphaFoldDB" id="A0ABD3MZZ6"/>
<comment type="caution">
    <text evidence="3">The sequence shown here is derived from an EMBL/GenBank/DDBJ whole genome shotgun (WGS) entry which is preliminary data.</text>
</comment>
<feature type="compositionally biased region" description="Low complexity" evidence="1">
    <location>
        <begin position="54"/>
        <end position="64"/>
    </location>
</feature>
<reference evidence="3 4" key="1">
    <citation type="submission" date="2024-10" db="EMBL/GenBank/DDBJ databases">
        <title>Updated reference genomes for cyclostephanoid diatoms.</title>
        <authorList>
            <person name="Roberts W.R."/>
            <person name="Alverson A.J."/>
        </authorList>
    </citation>
    <scope>NUCLEOTIDE SEQUENCE [LARGE SCALE GENOMIC DNA]</scope>
    <source>
        <strain evidence="3 4">AJA232-27</strain>
    </source>
</reference>
<dbReference type="EMBL" id="JALLBG020000089">
    <property type="protein sequence ID" value="KAL3766050.1"/>
    <property type="molecule type" value="Genomic_DNA"/>
</dbReference>
<feature type="chain" id="PRO_5044805736" evidence="2">
    <location>
        <begin position="22"/>
        <end position="213"/>
    </location>
</feature>
<keyword evidence="4" id="KW-1185">Reference proteome</keyword>
<evidence type="ECO:0000313" key="3">
    <source>
        <dbReference type="EMBL" id="KAL3766050.1"/>
    </source>
</evidence>